<evidence type="ECO:0000313" key="3">
    <source>
        <dbReference type="RefSeq" id="XP_008303048.1"/>
    </source>
</evidence>
<dbReference type="PANTHER" id="PTHR34490">
    <property type="entry name" value="PROTEIN CBG12054-RELATED"/>
    <property type="match status" value="1"/>
</dbReference>
<dbReference type="RefSeq" id="XP_008303048.1">
    <property type="nucleotide sequence ID" value="XM_008304826.1"/>
</dbReference>
<dbReference type="Proteomes" id="UP000694891">
    <property type="component" value="Unplaced"/>
</dbReference>
<evidence type="ECO:0000313" key="2">
    <source>
        <dbReference type="Proteomes" id="UP000694891"/>
    </source>
</evidence>
<keyword evidence="2" id="KW-1185">Reference proteome</keyword>
<sequence>MCCSRFRASPGRHCCGAEVYRPHEEICCGGHRYPKREDLVCCGVKAYNVKDPKMKCCAGTLYDLTHLGTHGRDAKCCGSVLQNPQNQDVCCSSEDEAVLYSRNEGFGCCGHLYFSSSLWSCCAGMLRPRHKQQSEMNECSLLSVNNMNDEELCQQIYIGIVESVSLNSILFTNVLKLKGRRGKVQPVAVPRMLTTPNRCNTTKLTVGKFYFFDDVGVFADFNHDTELQALFFLFIKCSP</sequence>
<dbReference type="AlphaFoldDB" id="A0A9Y4NTB3"/>
<proteinExistence type="predicted"/>
<accession>A0A9Y4NTB3</accession>
<dbReference type="InterPro" id="IPR056601">
    <property type="entry name" value="Galaxin_dom"/>
</dbReference>
<reference evidence="3 4" key="1">
    <citation type="submission" date="2025-04" db="UniProtKB">
        <authorList>
            <consortium name="RefSeq"/>
        </authorList>
    </citation>
    <scope>IDENTIFICATION</scope>
</reference>
<gene>
    <name evidence="3 4" type="primary">LOC103374703</name>
</gene>
<feature type="domain" description="Galaxin-like repeats" evidence="1">
    <location>
        <begin position="2"/>
        <end position="92"/>
    </location>
</feature>
<dbReference type="InterPro" id="IPR055284">
    <property type="entry name" value="Galaxin-like"/>
</dbReference>
<evidence type="ECO:0000259" key="1">
    <source>
        <dbReference type="Pfam" id="PF24748"/>
    </source>
</evidence>
<name>A0A9Y4NTB3_9TELE</name>
<dbReference type="GeneID" id="103374703"/>
<dbReference type="RefSeq" id="XP_008303049.1">
    <property type="nucleotide sequence ID" value="XM_008304827.1"/>
</dbReference>
<dbReference type="PANTHER" id="PTHR34490:SF3">
    <property type="entry name" value="GALAXIN-LIKE ISOFORM X2"/>
    <property type="match status" value="1"/>
</dbReference>
<dbReference type="Pfam" id="PF24748">
    <property type="entry name" value="Galaxin_repeat"/>
    <property type="match status" value="1"/>
</dbReference>
<evidence type="ECO:0000313" key="4">
    <source>
        <dbReference type="RefSeq" id="XP_008303049.1"/>
    </source>
</evidence>
<protein>
    <submittedName>
        <fullName evidence="3 4">Uncharacterized protein LOC103374703</fullName>
    </submittedName>
</protein>
<organism evidence="2 3">
    <name type="scientific">Stegastes partitus</name>
    <name type="common">bicolor damselfish</name>
    <dbReference type="NCBI Taxonomy" id="144197"/>
    <lineage>
        <taxon>Eukaryota</taxon>
        <taxon>Metazoa</taxon>
        <taxon>Chordata</taxon>
        <taxon>Craniata</taxon>
        <taxon>Vertebrata</taxon>
        <taxon>Euteleostomi</taxon>
        <taxon>Actinopterygii</taxon>
        <taxon>Neopterygii</taxon>
        <taxon>Teleostei</taxon>
        <taxon>Neoteleostei</taxon>
        <taxon>Acanthomorphata</taxon>
        <taxon>Ovalentaria</taxon>
        <taxon>Pomacentridae</taxon>
        <taxon>Stegastes</taxon>
    </lineage>
</organism>